<feature type="compositionally biased region" description="Polar residues" evidence="1">
    <location>
        <begin position="510"/>
        <end position="519"/>
    </location>
</feature>
<dbReference type="AlphaFoldDB" id="A0A7S4F0G3"/>
<feature type="compositionally biased region" description="Basic and acidic residues" evidence="1">
    <location>
        <begin position="543"/>
        <end position="555"/>
    </location>
</feature>
<gene>
    <name evidence="3" type="ORF">PCAR00345_LOCUS17849</name>
</gene>
<dbReference type="PANTHER" id="PTHR11538">
    <property type="entry name" value="PHENYLALANYL-TRNA SYNTHETASE"/>
    <property type="match status" value="1"/>
</dbReference>
<dbReference type="InterPro" id="IPR019446">
    <property type="entry name" value="BMT5-like"/>
</dbReference>
<accession>A0A7S4F0G3</accession>
<dbReference type="GO" id="GO:0070042">
    <property type="term" value="F:rRNA (uridine-N3-)-methyltransferase activity"/>
    <property type="evidence" value="ECO:0007669"/>
    <property type="project" value="InterPro"/>
</dbReference>
<feature type="compositionally biased region" description="Basic and acidic residues" evidence="1">
    <location>
        <begin position="563"/>
        <end position="574"/>
    </location>
</feature>
<evidence type="ECO:0000256" key="1">
    <source>
        <dbReference type="SAM" id="MobiDB-lite"/>
    </source>
</evidence>
<organism evidence="3">
    <name type="scientific">Chrysotila carterae</name>
    <name type="common">Marine alga</name>
    <name type="synonym">Syracosphaera carterae</name>
    <dbReference type="NCBI Taxonomy" id="13221"/>
    <lineage>
        <taxon>Eukaryota</taxon>
        <taxon>Haptista</taxon>
        <taxon>Haptophyta</taxon>
        <taxon>Prymnesiophyceae</taxon>
        <taxon>Isochrysidales</taxon>
        <taxon>Isochrysidaceae</taxon>
        <taxon>Chrysotila</taxon>
    </lineage>
</organism>
<reference evidence="3" key="1">
    <citation type="submission" date="2021-01" db="EMBL/GenBank/DDBJ databases">
        <authorList>
            <person name="Corre E."/>
            <person name="Pelletier E."/>
            <person name="Niang G."/>
            <person name="Scheremetjew M."/>
            <person name="Finn R."/>
            <person name="Kale V."/>
            <person name="Holt S."/>
            <person name="Cochrane G."/>
            <person name="Meng A."/>
            <person name="Brown T."/>
            <person name="Cohen L."/>
        </authorList>
    </citation>
    <scope>NUCLEOTIDE SEQUENCE</scope>
    <source>
        <strain evidence="3">CCMP645</strain>
    </source>
</reference>
<dbReference type="Pfam" id="PF10354">
    <property type="entry name" value="BMT5-like"/>
    <property type="match status" value="1"/>
</dbReference>
<feature type="region of interest" description="Disordered" evidence="1">
    <location>
        <begin position="508"/>
        <end position="626"/>
    </location>
</feature>
<feature type="region of interest" description="Disordered" evidence="1">
    <location>
        <begin position="447"/>
        <end position="482"/>
    </location>
</feature>
<dbReference type="EMBL" id="HBIZ01028102">
    <property type="protein sequence ID" value="CAE0765237.1"/>
    <property type="molecule type" value="Transcribed_RNA"/>
</dbReference>
<name>A0A7S4F0G3_CHRCT</name>
<dbReference type="GO" id="GO:0005737">
    <property type="term" value="C:cytoplasm"/>
    <property type="evidence" value="ECO:0007669"/>
    <property type="project" value="TreeGrafter"/>
</dbReference>
<evidence type="ECO:0000259" key="2">
    <source>
        <dbReference type="Pfam" id="PF10354"/>
    </source>
</evidence>
<feature type="domain" description="25S rRNA (uridine-N(3))-methyltransferase BMT5-like" evidence="2">
    <location>
        <begin position="236"/>
        <end position="420"/>
    </location>
</feature>
<sequence length="732" mass="78306">MEALSTQVGDTTIAAAVQASARSLPGQSQLKLSGTDESEANLRLAVLEVLRGMRQPARVNALSVAFRQQRGVAFKERYKAGMLRFLKACCAEDLVMTGSGNDTFVQPASPVARTLQWVRRCVRDNGPILVSMIGRLYNEAHGEHFVNTHPEGITKFLSTRLAKELKFETLKGQEMLVDLSRRGNADGTVVGKLARLDHAAEDANDADIHAPFRATTLSCVGWKSAACPYKIDETLLVVGEADFSWSASLSRRRREDGRSQSGGTRCSHRCFVGRLLATSYEDLRTLESKYAQVDASISELRDAGAIVAHGVDGTDLRSCEVVRDHAPFDVVLFNFPHVGSNQGLANSIAENKALLRGFLASASELLAPFGEVHVTLVYRYPYTAWLSQLRDETAGFKLLGLEYLGNSEFDFAAYPGYSHQATTHVEKGALNVATRCLTHAWRRVKEAPKTSLASSKAGANGASPCAKSSKRRKRVRSPAAMSAATAEGAAAAPTAAAFHVDAHADAKAGQNKSSLTSSPAPAARQVASTGVAQQQPALPRRQAQTEDQKLQERFVRQMQKSKSLREGDSGRDIGSHSQQSGEAGQAKRRKKATKMYAGAEGPRLVGQASAKSSSLPGSAKKAGAGRLAKPESGIDVTTQKAEADLASASAFKKVKKGVAEVKIAKAIVKEQLGMTASKKKLAKAVVENGSAKPVLKKKLAKAVVEHGSEKHVLKKKLAKAVSSMKPGSLSSI</sequence>
<dbReference type="PANTHER" id="PTHR11538:SF26">
    <property type="entry name" value="FERREDOXIN-FOLD ANTICODON-BINDING DOMAIN-CONTAINING PROTEIN 1"/>
    <property type="match status" value="1"/>
</dbReference>
<dbReference type="GO" id="GO:0070475">
    <property type="term" value="P:rRNA base methylation"/>
    <property type="evidence" value="ECO:0007669"/>
    <property type="project" value="InterPro"/>
</dbReference>
<protein>
    <recommendedName>
        <fullName evidence="2">25S rRNA (uridine-N(3))-methyltransferase BMT5-like domain-containing protein</fullName>
    </recommendedName>
</protein>
<proteinExistence type="predicted"/>
<evidence type="ECO:0000313" key="3">
    <source>
        <dbReference type="EMBL" id="CAE0765237.1"/>
    </source>
</evidence>
<feature type="compositionally biased region" description="Low complexity" evidence="1">
    <location>
        <begin position="532"/>
        <end position="542"/>
    </location>
</feature>